<proteinExistence type="predicted"/>
<organism evidence="2 3">
    <name type="scientific">Agrococcus baldri</name>
    <dbReference type="NCBI Taxonomy" id="153730"/>
    <lineage>
        <taxon>Bacteria</taxon>
        <taxon>Bacillati</taxon>
        <taxon>Actinomycetota</taxon>
        <taxon>Actinomycetes</taxon>
        <taxon>Micrococcales</taxon>
        <taxon>Microbacteriaceae</taxon>
        <taxon>Agrococcus</taxon>
    </lineage>
</organism>
<reference evidence="2 3" key="1">
    <citation type="submission" date="2016-10" db="EMBL/GenBank/DDBJ databases">
        <authorList>
            <person name="Varghese N."/>
            <person name="Submissions S."/>
        </authorList>
    </citation>
    <scope>NUCLEOTIDE SEQUENCE [LARGE SCALE GENOMIC DNA]</scope>
    <source>
        <strain evidence="2 3">IAM 15147</strain>
    </source>
</reference>
<evidence type="ECO:0000313" key="2">
    <source>
        <dbReference type="EMBL" id="SFS18141.1"/>
    </source>
</evidence>
<comment type="caution">
    <text evidence="2">The sequence shown here is derived from an EMBL/GenBank/DDBJ whole genome shotgun (WGS) entry which is preliminary data.</text>
</comment>
<keyword evidence="1" id="KW-1133">Transmembrane helix</keyword>
<accession>A0AA94HPH4</accession>
<protein>
    <submittedName>
        <fullName evidence="2">Uncharacterized protein</fullName>
    </submittedName>
</protein>
<evidence type="ECO:0000313" key="3">
    <source>
        <dbReference type="Proteomes" id="UP000198506"/>
    </source>
</evidence>
<dbReference type="RefSeq" id="WP_092919313.1">
    <property type="nucleotide sequence ID" value="NZ_FOZN01000004.1"/>
</dbReference>
<feature type="transmembrane region" description="Helical" evidence="1">
    <location>
        <begin position="47"/>
        <end position="71"/>
    </location>
</feature>
<dbReference type="AlphaFoldDB" id="A0AA94HPH4"/>
<keyword evidence="3" id="KW-1185">Reference proteome</keyword>
<dbReference type="Proteomes" id="UP000198506">
    <property type="component" value="Unassembled WGS sequence"/>
</dbReference>
<gene>
    <name evidence="2" type="ORF">SAMN04487783_2543</name>
</gene>
<sequence>MDESFETRLERAGGSVHRDAAVGESLTRMVEATLPQRTARRSRWMSGLGIGGLLLALGAPAAVAATVWGPWSIVTEPELVVERSWTDVEGTPLGTCASHFATHGLPADALATGLAYLESLDVDALTADPERVAAGLNSAGRLDEIGRLVADAQPGDFDVRHEGALILESDARILQDAMMLSVSQDLAQVIFAEHAELGDAGIEMALETQCVEAP</sequence>
<dbReference type="EMBL" id="FOZN01000004">
    <property type="protein sequence ID" value="SFS18141.1"/>
    <property type="molecule type" value="Genomic_DNA"/>
</dbReference>
<keyword evidence="1" id="KW-0472">Membrane</keyword>
<keyword evidence="1" id="KW-0812">Transmembrane</keyword>
<name>A0AA94HPH4_9MICO</name>
<evidence type="ECO:0000256" key="1">
    <source>
        <dbReference type="SAM" id="Phobius"/>
    </source>
</evidence>